<organism evidence="2 3">
    <name type="scientific">Streptomyces stephensoniae</name>
    <dbReference type="NCBI Taxonomy" id="3375367"/>
    <lineage>
        <taxon>Bacteria</taxon>
        <taxon>Bacillati</taxon>
        <taxon>Actinomycetota</taxon>
        <taxon>Actinomycetes</taxon>
        <taxon>Kitasatosporales</taxon>
        <taxon>Streptomycetaceae</taxon>
        <taxon>Streptomyces</taxon>
    </lineage>
</organism>
<evidence type="ECO:0008006" key="4">
    <source>
        <dbReference type="Google" id="ProtNLM"/>
    </source>
</evidence>
<evidence type="ECO:0000256" key="1">
    <source>
        <dbReference type="SAM" id="MobiDB-lite"/>
    </source>
</evidence>
<evidence type="ECO:0000313" key="3">
    <source>
        <dbReference type="Proteomes" id="UP001180556"/>
    </source>
</evidence>
<dbReference type="Proteomes" id="UP001180556">
    <property type="component" value="Unassembled WGS sequence"/>
</dbReference>
<accession>A0ABU2VZ32</accession>
<protein>
    <recommendedName>
        <fullName evidence="4">GNAT family N-acetyltransferase</fullName>
    </recommendedName>
</protein>
<evidence type="ECO:0000313" key="2">
    <source>
        <dbReference type="EMBL" id="MDT0490849.1"/>
    </source>
</evidence>
<gene>
    <name evidence="2" type="ORF">RM717_10055</name>
</gene>
<keyword evidence="3" id="KW-1185">Reference proteome</keyword>
<proteinExistence type="predicted"/>
<name>A0ABU2VZ32_9ACTN</name>
<dbReference type="EMBL" id="JAVRFG010000010">
    <property type="protein sequence ID" value="MDT0490849.1"/>
    <property type="molecule type" value="Genomic_DNA"/>
</dbReference>
<comment type="caution">
    <text evidence="2">The sequence shown here is derived from an EMBL/GenBank/DDBJ whole genome shotgun (WGS) entry which is preliminary data.</text>
</comment>
<reference evidence="3" key="1">
    <citation type="submission" date="2023-07" db="EMBL/GenBank/DDBJ databases">
        <title>30 novel species of actinomycetes from the DSMZ collection.</title>
        <authorList>
            <person name="Nouioui I."/>
        </authorList>
    </citation>
    <scope>NUCLEOTIDE SEQUENCE [LARGE SCALE GENOMIC DNA]</scope>
    <source>
        <strain evidence="3">DSM 40932</strain>
    </source>
</reference>
<sequence length="346" mass="36899">MGPDDIRAGDDVFDLRVLAHKTDTPQLPPPCRADFDGSVRVAPPATVTEEWAGYDEELRCVVSIRLEFPVEENLDTCMAPVLVVHPAFRRRGHGRHAVAFARERAAARGRSRLVLVSDSGGAGSSGSDGSGEGGDGSGGSGTTGSGDGGAASAIAAALGAREIMRLTHLRLAVADAPAPWPAPDGLTVRHWGSTVPDDLVHEAARLESTLSQDAPTGDLGWEPQPAHISRIRDFERMRIARGRRAHQCGILDGATGRMVAWTALSMTTANPDNALQAVTVVDPAYRGRDLGRLVKALNLAHCRAAEPGLTHVDSWNAEANVHMRRVNADFGFREAGARHMWETSVR</sequence>
<feature type="region of interest" description="Disordered" evidence="1">
    <location>
        <begin position="116"/>
        <end position="147"/>
    </location>
</feature>
<dbReference type="SUPFAM" id="SSF55729">
    <property type="entry name" value="Acyl-CoA N-acyltransferases (Nat)"/>
    <property type="match status" value="2"/>
</dbReference>
<dbReference type="RefSeq" id="WP_311598292.1">
    <property type="nucleotide sequence ID" value="NZ_JAVRFG010000010.1"/>
</dbReference>
<feature type="compositionally biased region" description="Gly residues" evidence="1">
    <location>
        <begin position="120"/>
        <end position="147"/>
    </location>
</feature>
<dbReference type="InterPro" id="IPR016181">
    <property type="entry name" value="Acyl_CoA_acyltransferase"/>
</dbReference>
<dbReference type="Gene3D" id="3.40.630.30">
    <property type="match status" value="1"/>
</dbReference>